<organism evidence="3">
    <name type="scientific">Ajellomyces capsulatus (strain H88)</name>
    <name type="common">Darling's disease fungus</name>
    <name type="synonym">Histoplasma capsulatum</name>
    <dbReference type="NCBI Taxonomy" id="544711"/>
    <lineage>
        <taxon>Eukaryota</taxon>
        <taxon>Fungi</taxon>
        <taxon>Dikarya</taxon>
        <taxon>Ascomycota</taxon>
        <taxon>Pezizomycotina</taxon>
        <taxon>Eurotiomycetes</taxon>
        <taxon>Eurotiomycetidae</taxon>
        <taxon>Onygenales</taxon>
        <taxon>Ajellomycetaceae</taxon>
        <taxon>Histoplasma</taxon>
    </lineage>
</organism>
<dbReference type="HOGENOM" id="CLU_1980998_0_0_1"/>
<evidence type="ECO:0000313" key="2">
    <source>
        <dbReference type="EMBL" id="EGC49385.1"/>
    </source>
</evidence>
<dbReference type="OrthoDB" id="10564540at2759"/>
<evidence type="ECO:0000313" key="3">
    <source>
        <dbReference type="Proteomes" id="UP000008142"/>
    </source>
</evidence>
<reference evidence="3" key="1">
    <citation type="submission" date="2008-07" db="EMBL/GenBank/DDBJ databases">
        <title>Annotation of Ajellomyces capsulatus strain H88.</title>
        <authorList>
            <person name="Champion M."/>
            <person name="Cuomo C."/>
            <person name="Ma L.-J."/>
            <person name="Henn M.R."/>
            <person name="Sil A."/>
            <person name="Goldman B."/>
            <person name="Young S.K."/>
            <person name="Kodira C.D."/>
            <person name="Zeng Q."/>
            <person name="Koehrsen M."/>
            <person name="Alvarado L."/>
            <person name="Berlin A."/>
            <person name="Borenstein D."/>
            <person name="Chen Z."/>
            <person name="Engels R."/>
            <person name="Freedman E."/>
            <person name="Gellesch M."/>
            <person name="Goldberg J."/>
            <person name="Griggs A."/>
            <person name="Gujja S."/>
            <person name="Heiman D."/>
            <person name="Hepburn T."/>
            <person name="Howarth C."/>
            <person name="Jen D."/>
            <person name="Larson L."/>
            <person name="Lewis B."/>
            <person name="Mehta T."/>
            <person name="Park D."/>
            <person name="Pearson M."/>
            <person name="Roberts A."/>
            <person name="Saif S."/>
            <person name="Shea T."/>
            <person name="Shenoy N."/>
            <person name="Sisk P."/>
            <person name="Stolte C."/>
            <person name="Sykes S."/>
            <person name="Walk T."/>
            <person name="White J."/>
            <person name="Yandava C."/>
            <person name="Klein B."/>
            <person name="McEwen J.G."/>
            <person name="Puccia R."/>
            <person name="Goldman G.H."/>
            <person name="Felipe M.S."/>
            <person name="Nino-Vega G."/>
            <person name="San-Blas G."/>
            <person name="Taylor J."/>
            <person name="Mendoza L."/>
            <person name="Galagan J."/>
            <person name="Nusbaum C."/>
            <person name="Birren B."/>
        </authorList>
    </citation>
    <scope>NUCLEOTIDE SEQUENCE [LARGE SCALE GENOMIC DNA]</scope>
    <source>
        <strain evidence="3">H88</strain>
    </source>
</reference>
<accession>F0UU08</accession>
<dbReference type="Proteomes" id="UP000008142">
    <property type="component" value="Unassembled WGS sequence"/>
</dbReference>
<name>F0UU08_AJEC8</name>
<proteinExistence type="predicted"/>
<dbReference type="EMBL" id="DS990643">
    <property type="protein sequence ID" value="EGC49385.1"/>
    <property type="molecule type" value="Genomic_DNA"/>
</dbReference>
<dbReference type="AlphaFoldDB" id="F0UU08"/>
<sequence length="126" mass="13922">MGYSATIESGVKDRRFRGVFDEDEAIDMLVSRKSYKNENQSKRQTRRNTTKTPTRAGGSGHTIQSPGQLTCSLDQFSGLSLWEGDASAFGSVSGLWSGFSDIADENLEMRLRKTQDKPTVEPPPAF</sequence>
<protein>
    <submittedName>
        <fullName evidence="2">Predicted protein</fullName>
    </submittedName>
</protein>
<gene>
    <name evidence="2" type="ORF">HCEG_08600</name>
</gene>
<feature type="region of interest" description="Disordered" evidence="1">
    <location>
        <begin position="31"/>
        <end position="68"/>
    </location>
</feature>
<evidence type="ECO:0000256" key="1">
    <source>
        <dbReference type="SAM" id="MobiDB-lite"/>
    </source>
</evidence>